<comment type="caution">
    <text evidence="1">The sequence shown here is derived from an EMBL/GenBank/DDBJ whole genome shotgun (WGS) entry which is preliminary data.</text>
</comment>
<dbReference type="Proteomes" id="UP000541444">
    <property type="component" value="Unassembled WGS sequence"/>
</dbReference>
<proteinExistence type="predicted"/>
<dbReference type="OrthoDB" id="1926441at2759"/>
<keyword evidence="2" id="KW-1185">Reference proteome</keyword>
<dbReference type="Pfam" id="PF04827">
    <property type="entry name" value="Plant_tran"/>
    <property type="match status" value="1"/>
</dbReference>
<gene>
    <name evidence="1" type="ORF">GIB67_038757</name>
</gene>
<dbReference type="InterPro" id="IPR006912">
    <property type="entry name" value="Harbinger_derived_prot"/>
</dbReference>
<name>A0A7J7NTB3_9MAGN</name>
<reference evidence="1 2" key="1">
    <citation type="journal article" date="2020" name="IScience">
        <title>Genome Sequencing of the Endangered Kingdonia uniflora (Circaeasteraceae, Ranunculales) Reveals Potential Mechanisms of Evolutionary Specialization.</title>
        <authorList>
            <person name="Sun Y."/>
            <person name="Deng T."/>
            <person name="Zhang A."/>
            <person name="Moore M.J."/>
            <person name="Landis J.B."/>
            <person name="Lin N."/>
            <person name="Zhang H."/>
            <person name="Zhang X."/>
            <person name="Huang J."/>
            <person name="Zhang X."/>
            <person name="Sun H."/>
            <person name="Wang H."/>
        </authorList>
    </citation>
    <scope>NUCLEOTIDE SEQUENCE [LARGE SCALE GENOMIC DNA]</scope>
    <source>
        <strain evidence="1">TB1705</strain>
        <tissue evidence="1">Leaf</tissue>
    </source>
</reference>
<organism evidence="1 2">
    <name type="scientific">Kingdonia uniflora</name>
    <dbReference type="NCBI Taxonomy" id="39325"/>
    <lineage>
        <taxon>Eukaryota</taxon>
        <taxon>Viridiplantae</taxon>
        <taxon>Streptophyta</taxon>
        <taxon>Embryophyta</taxon>
        <taxon>Tracheophyta</taxon>
        <taxon>Spermatophyta</taxon>
        <taxon>Magnoliopsida</taxon>
        <taxon>Ranunculales</taxon>
        <taxon>Circaeasteraceae</taxon>
        <taxon>Kingdonia</taxon>
    </lineage>
</organism>
<dbReference type="AlphaFoldDB" id="A0A7J7NTB3"/>
<evidence type="ECO:0000313" key="2">
    <source>
        <dbReference type="Proteomes" id="UP000541444"/>
    </source>
</evidence>
<evidence type="ECO:0000313" key="1">
    <source>
        <dbReference type="EMBL" id="KAF6170224.1"/>
    </source>
</evidence>
<feature type="non-terminal residue" evidence="1">
    <location>
        <position position="1"/>
    </location>
</feature>
<protein>
    <submittedName>
        <fullName evidence="1">Uncharacterized protein</fullName>
    </submittedName>
</protein>
<sequence>NCLTGWAGQYTGYKKISTVILEAITSQDIWIWHVFFGVPCSNSDVNVLHQGWLFNNLSNGVVSPCNYNIGTVPHTIGNYLADGVYPKWQTLIQIIRNSSNNAERHILRCKKHVGKT</sequence>
<dbReference type="EMBL" id="JACGCM010000601">
    <property type="protein sequence ID" value="KAF6170224.1"/>
    <property type="molecule type" value="Genomic_DNA"/>
</dbReference>
<accession>A0A7J7NTB3</accession>